<accession>U6MTL9</accession>
<dbReference type="Pfam" id="PF00118">
    <property type="entry name" value="Cpn60_TCP1"/>
    <property type="match status" value="1"/>
</dbReference>
<dbReference type="Gene3D" id="3.50.7.10">
    <property type="entry name" value="GroEL"/>
    <property type="match status" value="1"/>
</dbReference>
<reference evidence="4" key="2">
    <citation type="submission" date="2013-10" db="EMBL/GenBank/DDBJ databases">
        <authorList>
            <person name="Aslett M."/>
        </authorList>
    </citation>
    <scope>NUCLEOTIDE SEQUENCE [LARGE SCALE GENOMIC DNA]</scope>
    <source>
        <strain evidence="4">Houghton</strain>
    </source>
</reference>
<dbReference type="Proteomes" id="UP000030754">
    <property type="component" value="Unassembled WGS sequence"/>
</dbReference>
<sequence>MRSSTSPARVALLTAALEPPRPKAKHRLAVRDAAGYKALQAAEQRCFREMLQGLKAAGANFLMCQWGFDDEANHLLLAEQLPAVRWVGGAELELLAVATGGRIVPRISELSSSKLGTAAAIKEVPAGTMGDKMIVVE</sequence>
<dbReference type="GeneID" id="25473661"/>
<keyword evidence="3" id="KW-0143">Chaperone</keyword>
<name>U6MTL9_9EIME</name>
<organism evidence="4 5">
    <name type="scientific">Eimeria necatrix</name>
    <dbReference type="NCBI Taxonomy" id="51315"/>
    <lineage>
        <taxon>Eukaryota</taxon>
        <taxon>Sar</taxon>
        <taxon>Alveolata</taxon>
        <taxon>Apicomplexa</taxon>
        <taxon>Conoidasida</taxon>
        <taxon>Coccidia</taxon>
        <taxon>Eucoccidiorida</taxon>
        <taxon>Eimeriorina</taxon>
        <taxon>Eimeriidae</taxon>
        <taxon>Eimeria</taxon>
    </lineage>
</organism>
<evidence type="ECO:0000256" key="2">
    <source>
        <dbReference type="ARBA" id="ARBA00022840"/>
    </source>
</evidence>
<dbReference type="SUPFAM" id="SSF52029">
    <property type="entry name" value="GroEL apical domain-like"/>
    <property type="match status" value="1"/>
</dbReference>
<keyword evidence="2" id="KW-0067">ATP-binding</keyword>
<dbReference type="PANTHER" id="PTHR11353">
    <property type="entry name" value="CHAPERONIN"/>
    <property type="match status" value="1"/>
</dbReference>
<evidence type="ECO:0000256" key="3">
    <source>
        <dbReference type="ARBA" id="ARBA00023186"/>
    </source>
</evidence>
<dbReference type="InterPro" id="IPR027409">
    <property type="entry name" value="GroEL-like_apical_dom_sf"/>
</dbReference>
<gene>
    <name evidence="4" type="ORF">ENH_00034970</name>
</gene>
<dbReference type="EMBL" id="HG724345">
    <property type="protein sequence ID" value="CDJ67366.1"/>
    <property type="molecule type" value="Genomic_DNA"/>
</dbReference>
<proteinExistence type="predicted"/>
<dbReference type="VEuPathDB" id="ToxoDB:ENH_00034970"/>
<protein>
    <submittedName>
        <fullName evidence="4">Uncharacterized protein</fullName>
    </submittedName>
</protein>
<feature type="non-terminal residue" evidence="4">
    <location>
        <position position="137"/>
    </location>
</feature>
<dbReference type="InterPro" id="IPR002423">
    <property type="entry name" value="Cpn60/GroEL/TCP-1"/>
</dbReference>
<dbReference type="RefSeq" id="XP_013435833.1">
    <property type="nucleotide sequence ID" value="XM_013580379.1"/>
</dbReference>
<dbReference type="OrthoDB" id="10248520at2759"/>
<evidence type="ECO:0000313" key="5">
    <source>
        <dbReference type="Proteomes" id="UP000030754"/>
    </source>
</evidence>
<evidence type="ECO:0000256" key="1">
    <source>
        <dbReference type="ARBA" id="ARBA00022741"/>
    </source>
</evidence>
<dbReference type="GO" id="GO:0005524">
    <property type="term" value="F:ATP binding"/>
    <property type="evidence" value="ECO:0007669"/>
    <property type="project" value="UniProtKB-KW"/>
</dbReference>
<dbReference type="GO" id="GO:0140662">
    <property type="term" value="F:ATP-dependent protein folding chaperone"/>
    <property type="evidence" value="ECO:0007669"/>
    <property type="project" value="InterPro"/>
</dbReference>
<reference evidence="4" key="1">
    <citation type="submission" date="2013-10" db="EMBL/GenBank/DDBJ databases">
        <title>Genomic analysis of the causative agents of coccidiosis in chickens.</title>
        <authorList>
            <person name="Reid A.J."/>
            <person name="Blake D."/>
            <person name="Billington K."/>
            <person name="Browne H."/>
            <person name="Dunn M."/>
            <person name="Hung S."/>
            <person name="Kawahara F."/>
            <person name="Miranda-Saavedra D."/>
            <person name="Mourier T."/>
            <person name="Nagra H."/>
            <person name="Otto T.D."/>
            <person name="Rawlings N."/>
            <person name="Sanchez A."/>
            <person name="Sanders M."/>
            <person name="Subramaniam C."/>
            <person name="Tay Y."/>
            <person name="Dear P."/>
            <person name="Doerig C."/>
            <person name="Gruber A."/>
            <person name="Parkinson J."/>
            <person name="Shirley M."/>
            <person name="Wan K.L."/>
            <person name="Berriman M."/>
            <person name="Tomley F."/>
            <person name="Pain A."/>
        </authorList>
    </citation>
    <scope>NUCLEOTIDE SEQUENCE [LARGE SCALE GENOMIC DNA]</scope>
    <source>
        <strain evidence="4">Houghton</strain>
    </source>
</reference>
<dbReference type="InterPro" id="IPR017998">
    <property type="entry name" value="Chaperone_TCP-1"/>
</dbReference>
<keyword evidence="5" id="KW-1185">Reference proteome</keyword>
<keyword evidence="1" id="KW-0547">Nucleotide-binding</keyword>
<dbReference type="AlphaFoldDB" id="U6MTL9"/>
<evidence type="ECO:0000313" key="4">
    <source>
        <dbReference type="EMBL" id="CDJ67366.1"/>
    </source>
</evidence>